<dbReference type="EMBL" id="WNDA01000003">
    <property type="protein sequence ID" value="MTU67996.1"/>
    <property type="molecule type" value="Genomic_DNA"/>
</dbReference>
<dbReference type="AlphaFoldDB" id="A0AA43W0Q7"/>
<name>A0AA43W0Q7_9BACT</name>
<sequence>MVHGIEKFKEFFAGFEDKYVIIGGTACEVHEVNYAQRPRATKDIDIILIVEVLSSGFVARFWDFVLAAGYGKRNIGTGSDAEHGHEYYRFKEPLNEDFPYQVELFSRNKGLINFPADAHIVPIPVDDDLSSLSAILMNDDYYHFTIGHSSVDNEDGVRIANIESLICLKCKAFLEMTGRKNRGEQVDGKHILKHKKDVFRLAAMLAPAETYRLPRALRDDIAGFIESVRDELPNADFFRAAGLKNITGEQLVGQLKRSFELQ</sequence>
<protein>
    <submittedName>
        <fullName evidence="1">Uncharacterized protein</fullName>
    </submittedName>
</protein>
<dbReference type="RefSeq" id="WP_155152451.1">
    <property type="nucleotide sequence ID" value="NZ_WNCS01000010.1"/>
</dbReference>
<reference evidence="1 2" key="1">
    <citation type="journal article" date="2019" name="Nat. Med.">
        <title>A library of human gut bacterial isolates paired with longitudinal multiomics data enables mechanistic microbiome research.</title>
        <authorList>
            <person name="Poyet M."/>
            <person name="Groussin M."/>
            <person name="Gibbons S.M."/>
            <person name="Avila-Pacheco J."/>
            <person name="Jiang X."/>
            <person name="Kearney S.M."/>
            <person name="Perrotta A.R."/>
            <person name="Berdy B."/>
            <person name="Zhao S."/>
            <person name="Lieberman T.D."/>
            <person name="Swanson P.K."/>
            <person name="Smith M."/>
            <person name="Roesemann S."/>
            <person name="Alexander J.E."/>
            <person name="Rich S.A."/>
            <person name="Livny J."/>
            <person name="Vlamakis H."/>
            <person name="Clish C."/>
            <person name="Bullock K."/>
            <person name="Deik A."/>
            <person name="Scott J."/>
            <person name="Pierce K.A."/>
            <person name="Xavier R.J."/>
            <person name="Alm E.J."/>
        </authorList>
    </citation>
    <scope>NUCLEOTIDE SEQUENCE [LARGE SCALE GENOMIC DNA]</scope>
    <source>
        <strain evidence="1 2">BIOML-A16</strain>
    </source>
</reference>
<organism evidence="1 2">
    <name type="scientific">Parabacteroides merdae</name>
    <dbReference type="NCBI Taxonomy" id="46503"/>
    <lineage>
        <taxon>Bacteria</taxon>
        <taxon>Pseudomonadati</taxon>
        <taxon>Bacteroidota</taxon>
        <taxon>Bacteroidia</taxon>
        <taxon>Bacteroidales</taxon>
        <taxon>Tannerellaceae</taxon>
        <taxon>Parabacteroides</taxon>
    </lineage>
</organism>
<evidence type="ECO:0000313" key="1">
    <source>
        <dbReference type="EMBL" id="MTU67996.1"/>
    </source>
</evidence>
<evidence type="ECO:0000313" key="2">
    <source>
        <dbReference type="Proteomes" id="UP000448908"/>
    </source>
</evidence>
<comment type="caution">
    <text evidence="1">The sequence shown here is derived from an EMBL/GenBank/DDBJ whole genome shotgun (WGS) entry which is preliminary data.</text>
</comment>
<proteinExistence type="predicted"/>
<accession>A0AA43W0Q7</accession>
<gene>
    <name evidence="1" type="ORF">GMD92_02585</name>
</gene>
<dbReference type="Proteomes" id="UP000448908">
    <property type="component" value="Unassembled WGS sequence"/>
</dbReference>